<dbReference type="SUPFAM" id="SSF47005">
    <property type="entry name" value="Peripheral subunit-binding domain of 2-oxo acid dehydrogenase complex"/>
    <property type="match status" value="1"/>
</dbReference>
<evidence type="ECO:0000259" key="8">
    <source>
        <dbReference type="PROSITE" id="PS50968"/>
    </source>
</evidence>
<proteinExistence type="inferred from homology"/>
<comment type="similarity">
    <text evidence="2 6">Belongs to the 2-oxoacid dehydrogenase family.</text>
</comment>
<keyword evidence="5 6" id="KW-0012">Acyltransferase</keyword>
<dbReference type="CDD" id="cd06849">
    <property type="entry name" value="lipoyl_domain"/>
    <property type="match status" value="1"/>
</dbReference>
<comment type="caution">
    <text evidence="10">The sequence shown here is derived from an EMBL/GenBank/DDBJ whole genome shotgun (WGS) entry which is preliminary data.</text>
</comment>
<sequence>MTTRTFELPDLGEGLTEAEVVRWLVAVGDTVAVDQPIAEVETAKSIVEVPTPFAGTVSVLHGGEGEVMEVGKPLISIAADAPEASAGAADAPAARGAAAPGSAEGERYREEERAGSGNVLIGYGTPDDGRTAGRRRRPRQRPVAQPVAQRNVQPVAQPAGPAAPPAPATGGAGRPPLVTSPLVRQMAREAGLRISEVAGSGPGGLITRRDVAAAIEASRAPDLATVTPIDPGRPVATVSTAGAGGPRAEADARTGLAESRRTPMTGFRKSVAASLSRSRSEIPEATVWVDVDATELVRLRESDPSGPGLLSYVARFVLAGLRAHPELNGLVDTERGELVQYDGVNLGLAVQTDRGLVAPAVLGAHRLTTLELDGEIRRLTAAAREGRATPAEMTGGTFTLNNYGSLRVDGSAAIINHPQVAILGIGRIIDRPWVVDGELTVRKVTQLSFAFDHRVCDGGVAAGFMRVVADAMENPAGAIARL</sequence>
<dbReference type="PROSITE" id="PS51826">
    <property type="entry name" value="PSBD"/>
    <property type="match status" value="1"/>
</dbReference>
<dbReference type="PROSITE" id="PS50968">
    <property type="entry name" value="BIOTINYL_LIPOYL"/>
    <property type="match status" value="1"/>
</dbReference>
<organism evidence="10 11">
    <name type="scientific">Nocardiopsis tropica</name>
    <dbReference type="NCBI Taxonomy" id="109330"/>
    <lineage>
        <taxon>Bacteria</taxon>
        <taxon>Bacillati</taxon>
        <taxon>Actinomycetota</taxon>
        <taxon>Actinomycetes</taxon>
        <taxon>Streptosporangiales</taxon>
        <taxon>Nocardiopsidaceae</taxon>
        <taxon>Nocardiopsis</taxon>
    </lineage>
</organism>
<dbReference type="Pfam" id="PF00198">
    <property type="entry name" value="2-oxoacid_dh"/>
    <property type="match status" value="1"/>
</dbReference>
<evidence type="ECO:0000256" key="4">
    <source>
        <dbReference type="ARBA" id="ARBA00022823"/>
    </source>
</evidence>
<feature type="compositionally biased region" description="Low complexity" evidence="7">
    <location>
        <begin position="88"/>
        <end position="103"/>
    </location>
</feature>
<dbReference type="Proteomes" id="UP001348641">
    <property type="component" value="Unassembled WGS sequence"/>
</dbReference>
<feature type="region of interest" description="Disordered" evidence="7">
    <location>
        <begin position="88"/>
        <end position="178"/>
    </location>
</feature>
<dbReference type="Gene3D" id="3.30.559.10">
    <property type="entry name" value="Chloramphenicol acetyltransferase-like domain"/>
    <property type="match status" value="1"/>
</dbReference>
<keyword evidence="4 6" id="KW-0450">Lipoyl</keyword>
<reference evidence="10 11" key="1">
    <citation type="submission" date="2023-07" db="EMBL/GenBank/DDBJ databases">
        <authorList>
            <person name="Girao M."/>
            <person name="Carvalho M.F."/>
        </authorList>
    </citation>
    <scope>NUCLEOTIDE SEQUENCE [LARGE SCALE GENOMIC DNA]</scope>
    <source>
        <strain evidence="10 11">66/93</strain>
    </source>
</reference>
<dbReference type="SUPFAM" id="SSF52777">
    <property type="entry name" value="CoA-dependent acyltransferases"/>
    <property type="match status" value="1"/>
</dbReference>
<dbReference type="InterPro" id="IPR023213">
    <property type="entry name" value="CAT-like_dom_sf"/>
</dbReference>
<dbReference type="InterPro" id="IPR050743">
    <property type="entry name" value="2-oxoacid_DH_E2_comp"/>
</dbReference>
<dbReference type="PROSITE" id="PS00189">
    <property type="entry name" value="LIPOYL"/>
    <property type="match status" value="1"/>
</dbReference>
<feature type="domain" description="Lipoyl-binding" evidence="8">
    <location>
        <begin position="3"/>
        <end position="78"/>
    </location>
</feature>
<dbReference type="InterPro" id="IPR011053">
    <property type="entry name" value="Single_hybrid_motif"/>
</dbReference>
<name>A0ABU7KLW9_9ACTN</name>
<dbReference type="Gene3D" id="4.10.320.10">
    <property type="entry name" value="E3-binding domain"/>
    <property type="match status" value="1"/>
</dbReference>
<feature type="domain" description="Peripheral subunit-binding (PSBD)" evidence="9">
    <location>
        <begin position="178"/>
        <end position="215"/>
    </location>
</feature>
<dbReference type="PANTHER" id="PTHR43178:SF5">
    <property type="entry name" value="LIPOAMIDE ACYLTRANSFERASE COMPONENT OF BRANCHED-CHAIN ALPHA-KETO ACID DEHYDROGENASE COMPLEX, MITOCHONDRIAL"/>
    <property type="match status" value="1"/>
</dbReference>
<gene>
    <name evidence="10" type="ORF">Q8A49_07175</name>
</gene>
<accession>A0ABU7KLW9</accession>
<dbReference type="SUPFAM" id="SSF51230">
    <property type="entry name" value="Single hybrid motif"/>
    <property type="match status" value="1"/>
</dbReference>
<protein>
    <recommendedName>
        <fullName evidence="6">Dihydrolipoamide acetyltransferase component of pyruvate dehydrogenase complex</fullName>
        <ecNumber evidence="6">2.3.1.-</ecNumber>
    </recommendedName>
</protein>
<dbReference type="InterPro" id="IPR001078">
    <property type="entry name" value="2-oxoacid_DH_actylTfrase"/>
</dbReference>
<keyword evidence="3 6" id="KW-0808">Transferase</keyword>
<dbReference type="Gene3D" id="2.40.50.100">
    <property type="match status" value="1"/>
</dbReference>
<evidence type="ECO:0000259" key="9">
    <source>
        <dbReference type="PROSITE" id="PS51826"/>
    </source>
</evidence>
<dbReference type="EMBL" id="JAUUCC010000013">
    <property type="protein sequence ID" value="MEE2050274.1"/>
    <property type="molecule type" value="Genomic_DNA"/>
</dbReference>
<evidence type="ECO:0000256" key="5">
    <source>
        <dbReference type="ARBA" id="ARBA00023315"/>
    </source>
</evidence>
<feature type="compositionally biased region" description="Low complexity" evidence="7">
    <location>
        <begin position="141"/>
        <end position="160"/>
    </location>
</feature>
<dbReference type="InterPro" id="IPR004167">
    <property type="entry name" value="PSBD"/>
</dbReference>
<feature type="compositionally biased region" description="Basic and acidic residues" evidence="7">
    <location>
        <begin position="104"/>
        <end position="114"/>
    </location>
</feature>
<dbReference type="InterPro" id="IPR036625">
    <property type="entry name" value="E3-bd_dom_sf"/>
</dbReference>
<evidence type="ECO:0000256" key="2">
    <source>
        <dbReference type="ARBA" id="ARBA00007317"/>
    </source>
</evidence>
<evidence type="ECO:0000313" key="11">
    <source>
        <dbReference type="Proteomes" id="UP001348641"/>
    </source>
</evidence>
<comment type="cofactor">
    <cofactor evidence="1 6">
        <name>(R)-lipoate</name>
        <dbReference type="ChEBI" id="CHEBI:83088"/>
    </cofactor>
</comment>
<evidence type="ECO:0000256" key="3">
    <source>
        <dbReference type="ARBA" id="ARBA00022679"/>
    </source>
</evidence>
<dbReference type="GO" id="GO:0016746">
    <property type="term" value="F:acyltransferase activity"/>
    <property type="evidence" value="ECO:0007669"/>
    <property type="project" value="UniProtKB-KW"/>
</dbReference>
<evidence type="ECO:0000256" key="6">
    <source>
        <dbReference type="RuleBase" id="RU003423"/>
    </source>
</evidence>
<evidence type="ECO:0000256" key="7">
    <source>
        <dbReference type="SAM" id="MobiDB-lite"/>
    </source>
</evidence>
<evidence type="ECO:0000313" key="10">
    <source>
        <dbReference type="EMBL" id="MEE2050274.1"/>
    </source>
</evidence>
<dbReference type="RefSeq" id="WP_330157503.1">
    <property type="nucleotide sequence ID" value="NZ_BAAAJA010000034.1"/>
</dbReference>
<dbReference type="InterPro" id="IPR000089">
    <property type="entry name" value="Biotin_lipoyl"/>
</dbReference>
<dbReference type="Pfam" id="PF02817">
    <property type="entry name" value="E3_binding"/>
    <property type="match status" value="1"/>
</dbReference>
<dbReference type="PANTHER" id="PTHR43178">
    <property type="entry name" value="DIHYDROLIPOAMIDE ACETYLTRANSFERASE COMPONENT OF PYRUVATE DEHYDROGENASE COMPLEX"/>
    <property type="match status" value="1"/>
</dbReference>
<dbReference type="Pfam" id="PF00364">
    <property type="entry name" value="Biotin_lipoyl"/>
    <property type="match status" value="1"/>
</dbReference>
<dbReference type="EC" id="2.3.1.-" evidence="6"/>
<feature type="region of interest" description="Disordered" evidence="7">
    <location>
        <begin position="225"/>
        <end position="254"/>
    </location>
</feature>
<dbReference type="InterPro" id="IPR003016">
    <property type="entry name" value="2-oxoA_DH_lipoyl-BS"/>
</dbReference>
<evidence type="ECO:0000256" key="1">
    <source>
        <dbReference type="ARBA" id="ARBA00001938"/>
    </source>
</evidence>